<accession>A0A183FMA8</accession>
<reference evidence="1 2" key="1">
    <citation type="submission" date="2018-11" db="EMBL/GenBank/DDBJ databases">
        <authorList>
            <consortium name="Pathogen Informatics"/>
        </authorList>
    </citation>
    <scope>NUCLEOTIDE SEQUENCE [LARGE SCALE GENOMIC DNA]</scope>
</reference>
<evidence type="ECO:0000313" key="2">
    <source>
        <dbReference type="Proteomes" id="UP000050761"/>
    </source>
</evidence>
<evidence type="ECO:0000313" key="3">
    <source>
        <dbReference type="WBParaSite" id="HPBE_0000850601-mRNA-1"/>
    </source>
</evidence>
<accession>A0A3P8BXG7</accession>
<keyword evidence="2" id="KW-1185">Reference proteome</keyword>
<evidence type="ECO:0000313" key="1">
    <source>
        <dbReference type="EMBL" id="VDO76622.1"/>
    </source>
</evidence>
<protein>
    <submittedName>
        <fullName evidence="3">CUE domain-containing protein</fullName>
    </submittedName>
</protein>
<reference evidence="3" key="2">
    <citation type="submission" date="2019-09" db="UniProtKB">
        <authorList>
            <consortium name="WormBaseParasite"/>
        </authorList>
    </citation>
    <scope>IDENTIFICATION</scope>
</reference>
<sequence>MAQGPRTLSVSEQFEIAKLQFASFPRFPLHEMDDTHTMIDHSDLLWDSHTDEDLGDLLDLIMKNSLPATSYLNSESSGSVSSVTQGSFSLEDVEWMPQNTPSLLRRIQAMVDLQPGFECMDDSDLSAALSEIIRRQLIMDEVRAKLDASTVQVYARRHGRNATMRRDSGPALFVPRRQGVETPPSYLALIEKLNPVLFEEIHDGDVDQLPAPPDNIS</sequence>
<dbReference type="EMBL" id="UZAH01026169">
    <property type="protein sequence ID" value="VDO76622.1"/>
    <property type="molecule type" value="Genomic_DNA"/>
</dbReference>
<dbReference type="AlphaFoldDB" id="A0A183FMA8"/>
<proteinExistence type="predicted"/>
<organism evidence="2 3">
    <name type="scientific">Heligmosomoides polygyrus</name>
    <name type="common">Parasitic roundworm</name>
    <dbReference type="NCBI Taxonomy" id="6339"/>
    <lineage>
        <taxon>Eukaryota</taxon>
        <taxon>Metazoa</taxon>
        <taxon>Ecdysozoa</taxon>
        <taxon>Nematoda</taxon>
        <taxon>Chromadorea</taxon>
        <taxon>Rhabditida</taxon>
        <taxon>Rhabditina</taxon>
        <taxon>Rhabditomorpha</taxon>
        <taxon>Strongyloidea</taxon>
        <taxon>Heligmosomidae</taxon>
        <taxon>Heligmosomoides</taxon>
    </lineage>
</organism>
<name>A0A183FMA8_HELPZ</name>
<dbReference type="OrthoDB" id="5820949at2759"/>
<gene>
    <name evidence="1" type="ORF">HPBE_LOCUS8507</name>
</gene>
<dbReference type="WBParaSite" id="HPBE_0000850601-mRNA-1">
    <property type="protein sequence ID" value="HPBE_0000850601-mRNA-1"/>
    <property type="gene ID" value="HPBE_0000850601"/>
</dbReference>
<dbReference type="Proteomes" id="UP000050761">
    <property type="component" value="Unassembled WGS sequence"/>
</dbReference>